<evidence type="ECO:0000313" key="1">
    <source>
        <dbReference type="EMBL" id="MBT0769591.1"/>
    </source>
</evidence>
<proteinExistence type="predicted"/>
<evidence type="ECO:0000313" key="2">
    <source>
        <dbReference type="Proteomes" id="UP001197247"/>
    </source>
</evidence>
<accession>A0ABS5TEU0</accession>
<comment type="caution">
    <text evidence="1">The sequence shown here is derived from an EMBL/GenBank/DDBJ whole genome shotgun (WGS) entry which is preliminary data.</text>
</comment>
<name>A0ABS5TEU0_9ACTN</name>
<gene>
    <name evidence="1" type="ORF">KIH74_11705</name>
</gene>
<protein>
    <submittedName>
        <fullName evidence="1">Uncharacterized protein</fullName>
    </submittedName>
</protein>
<reference evidence="1 2" key="1">
    <citation type="submission" date="2021-05" db="EMBL/GenBank/DDBJ databases">
        <title>Kineosporia and Streptomyces sp. nov. two new marine actinobacteria isolated from Coral.</title>
        <authorList>
            <person name="Buangrab K."/>
            <person name="Sutthacheep M."/>
            <person name="Yeemin T."/>
            <person name="Harunari E."/>
            <person name="Igarashi Y."/>
            <person name="Kanchanasin P."/>
            <person name="Tanasupawat S."/>
            <person name="Phongsopitanun W."/>
        </authorList>
    </citation>
    <scope>NUCLEOTIDE SEQUENCE [LARGE SCALE GENOMIC DNA]</scope>
    <source>
        <strain evidence="1 2">J2-2</strain>
    </source>
</reference>
<organism evidence="1 2">
    <name type="scientific">Kineosporia corallincola</name>
    <dbReference type="NCBI Taxonomy" id="2835133"/>
    <lineage>
        <taxon>Bacteria</taxon>
        <taxon>Bacillati</taxon>
        <taxon>Actinomycetota</taxon>
        <taxon>Actinomycetes</taxon>
        <taxon>Kineosporiales</taxon>
        <taxon>Kineosporiaceae</taxon>
        <taxon>Kineosporia</taxon>
    </lineage>
</organism>
<dbReference type="EMBL" id="JAHBAY010000004">
    <property type="protein sequence ID" value="MBT0769591.1"/>
    <property type="molecule type" value="Genomic_DNA"/>
</dbReference>
<dbReference type="Proteomes" id="UP001197247">
    <property type="component" value="Unassembled WGS sequence"/>
</dbReference>
<dbReference type="RefSeq" id="WP_214155891.1">
    <property type="nucleotide sequence ID" value="NZ_JAHBAY010000004.1"/>
</dbReference>
<keyword evidence="2" id="KW-1185">Reference proteome</keyword>
<sequence length="112" mass="12420">MLTGTMIMQSLRTGATLDAAGLVFTRLERIGNGWVLGYFTSATIDPGDLAGRFAEVLDAPGWYADLHDDEHHWVIYPGRVFRYRRDDPHGRVPAVAHGLAVGVPAEQLDWED</sequence>